<dbReference type="Proteomes" id="UP000295709">
    <property type="component" value="Unassembled WGS sequence"/>
</dbReference>
<organism evidence="1 3">
    <name type="scientific">Chryseobacterium daecheongense</name>
    <dbReference type="NCBI Taxonomy" id="192389"/>
    <lineage>
        <taxon>Bacteria</taxon>
        <taxon>Pseudomonadati</taxon>
        <taxon>Bacteroidota</taxon>
        <taxon>Flavobacteriia</taxon>
        <taxon>Flavobacteriales</taxon>
        <taxon>Weeksellaceae</taxon>
        <taxon>Chryseobacterium group</taxon>
        <taxon>Chryseobacterium</taxon>
    </lineage>
</organism>
<reference evidence="1 3" key="1">
    <citation type="submission" date="2018-11" db="EMBL/GenBank/DDBJ databases">
        <title>Proposal to divide the Flavobacteriaceae and reorganize its genera based on Amino Acid Identity values calculated from whole genome sequences.</title>
        <authorList>
            <person name="Nicholson A.C."/>
            <person name="Gulvik C.A."/>
            <person name="Whitney A.M."/>
            <person name="Humrighouse B.W."/>
            <person name="Bell M."/>
            <person name="Holmes B."/>
            <person name="Steigerwalt A."/>
            <person name="Villarma A."/>
            <person name="Sheth M."/>
            <person name="Batra D."/>
            <person name="Pryor J."/>
            <person name="Bernardet J.-F."/>
            <person name="Hugo C."/>
            <person name="Kampfer P."/>
            <person name="Newman J."/>
            <person name="Mcquiston J.R."/>
        </authorList>
    </citation>
    <scope>NUCLEOTIDE SEQUENCE [LARGE SCALE GENOMIC DNA]</scope>
    <source>
        <strain evidence="1 3">DSM 15235</strain>
    </source>
</reference>
<dbReference type="AlphaFoldDB" id="A0A3N0W5I7"/>
<name>A0A3N0W5I7_9FLAO</name>
<dbReference type="RefSeq" id="WP_123261949.1">
    <property type="nucleotide sequence ID" value="NZ_RJTX01000001.1"/>
</dbReference>
<evidence type="ECO:0000313" key="1">
    <source>
        <dbReference type="EMBL" id="ROI00245.1"/>
    </source>
</evidence>
<proteinExistence type="predicted"/>
<evidence type="ECO:0000313" key="4">
    <source>
        <dbReference type="Proteomes" id="UP000295709"/>
    </source>
</evidence>
<evidence type="ECO:0000313" key="2">
    <source>
        <dbReference type="EMBL" id="TDX94797.1"/>
    </source>
</evidence>
<keyword evidence="4" id="KW-1185">Reference proteome</keyword>
<evidence type="ECO:0008006" key="5">
    <source>
        <dbReference type="Google" id="ProtNLM"/>
    </source>
</evidence>
<accession>A0A3N0W5I7</accession>
<dbReference type="EMBL" id="SOQW01000001">
    <property type="protein sequence ID" value="TDX94797.1"/>
    <property type="molecule type" value="Genomic_DNA"/>
</dbReference>
<evidence type="ECO:0000313" key="3">
    <source>
        <dbReference type="Proteomes" id="UP000269375"/>
    </source>
</evidence>
<dbReference type="OrthoDB" id="933310at2"/>
<dbReference type="EMBL" id="RJTX01000001">
    <property type="protein sequence ID" value="ROI00245.1"/>
    <property type="molecule type" value="Genomic_DNA"/>
</dbReference>
<gene>
    <name evidence="2" type="ORF">BCF50_0568</name>
    <name evidence="1" type="ORF">EGI05_05000</name>
</gene>
<reference evidence="2 4" key="2">
    <citation type="submission" date="2019-03" db="EMBL/GenBank/DDBJ databases">
        <title>Genomic Encyclopedia of Archaeal and Bacterial Type Strains, Phase II (KMG-II): from individual species to whole genera.</title>
        <authorList>
            <person name="Goeker M."/>
        </authorList>
    </citation>
    <scope>NUCLEOTIDE SEQUENCE [LARGE SCALE GENOMIC DNA]</scope>
    <source>
        <strain evidence="2 4">DSM 15235</strain>
    </source>
</reference>
<dbReference type="Proteomes" id="UP000269375">
    <property type="component" value="Unassembled WGS sequence"/>
</dbReference>
<comment type="caution">
    <text evidence="1">The sequence shown here is derived from an EMBL/GenBank/DDBJ whole genome shotgun (WGS) entry which is preliminary data.</text>
</comment>
<sequence length="247" mass="27133">MKTKPHFYVVLLLGIVIKGQVGINTTTPHPSALLDLNSSNKGLLLPRVPLLSTTDVATIPNPASGLMVYASQDSGSGNTAIQKDTLYKFDGIRWKALTTREELLTTDMPRIVAVGRKTTEEGCVGISNGWFNLNQRSNPSLISARGALTAPQDGYYMFSVRLTELMPASGQDLELGPYIRAKDLVTYTYRYRGNGNTSQIASILGTVYLMQGQTTPDFQWFLGNNTCTSSNFIRGQEVIWEYLGNPL</sequence>
<protein>
    <recommendedName>
        <fullName evidence="5">C1q domain-containing protein</fullName>
    </recommendedName>
</protein>